<dbReference type="PANTHER" id="PTHR42793">
    <property type="entry name" value="COA BINDING DOMAIN CONTAINING PROTEIN"/>
    <property type="match status" value="1"/>
</dbReference>
<feature type="domain" description="ATP-grasp" evidence="3">
    <location>
        <begin position="531"/>
        <end position="567"/>
    </location>
</feature>
<dbReference type="RefSeq" id="WP_271280218.1">
    <property type="nucleotide sequence ID" value="NZ_BAABFD010000037.1"/>
</dbReference>
<feature type="region of interest" description="Disordered" evidence="2">
    <location>
        <begin position="463"/>
        <end position="520"/>
    </location>
</feature>
<keyword evidence="4" id="KW-0436">Ligase</keyword>
<dbReference type="SMART" id="SM00881">
    <property type="entry name" value="CoA_binding"/>
    <property type="match status" value="1"/>
</dbReference>
<dbReference type="Gene3D" id="3.30.470.20">
    <property type="entry name" value="ATP-grasp fold, B domain"/>
    <property type="match status" value="1"/>
</dbReference>
<evidence type="ECO:0000256" key="2">
    <source>
        <dbReference type="SAM" id="MobiDB-lite"/>
    </source>
</evidence>
<proteinExistence type="predicted"/>
<dbReference type="EMBL" id="JAPNUD010000263">
    <property type="protein sequence ID" value="MDA0647183.1"/>
    <property type="molecule type" value="Genomic_DNA"/>
</dbReference>
<keyword evidence="1" id="KW-0067">ATP-binding</keyword>
<dbReference type="InterPro" id="IPR011761">
    <property type="entry name" value="ATP-grasp"/>
</dbReference>
<dbReference type="SUPFAM" id="SSF51735">
    <property type="entry name" value="NAD(P)-binding Rossmann-fold domains"/>
    <property type="match status" value="1"/>
</dbReference>
<dbReference type="InterPro" id="IPR032875">
    <property type="entry name" value="Succ_CoA_lig_flav_dom"/>
</dbReference>
<dbReference type="Pfam" id="PF13380">
    <property type="entry name" value="CoA_binding_2"/>
    <property type="match status" value="1"/>
</dbReference>
<evidence type="ECO:0000313" key="5">
    <source>
        <dbReference type="Proteomes" id="UP001212498"/>
    </source>
</evidence>
<dbReference type="Gene3D" id="3.40.50.720">
    <property type="entry name" value="NAD(P)-binding Rossmann-like Domain"/>
    <property type="match status" value="1"/>
</dbReference>
<dbReference type="InterPro" id="IPR003781">
    <property type="entry name" value="CoA-bd"/>
</dbReference>
<dbReference type="InterPro" id="IPR016102">
    <property type="entry name" value="Succinyl-CoA_synth-like"/>
</dbReference>
<dbReference type="PROSITE" id="PS50975">
    <property type="entry name" value="ATP_GRASP"/>
    <property type="match status" value="1"/>
</dbReference>
<comment type="caution">
    <text evidence="4">The sequence shown here is derived from an EMBL/GenBank/DDBJ whole genome shotgun (WGS) entry which is preliminary data.</text>
</comment>
<dbReference type="InterPro" id="IPR013815">
    <property type="entry name" value="ATP_grasp_subdomain_1"/>
</dbReference>
<dbReference type="SUPFAM" id="SSF52210">
    <property type="entry name" value="Succinyl-CoA synthetase domains"/>
    <property type="match status" value="2"/>
</dbReference>
<keyword evidence="1" id="KW-0547">Nucleotide-binding</keyword>
<dbReference type="GO" id="GO:0016874">
    <property type="term" value="F:ligase activity"/>
    <property type="evidence" value="ECO:0007669"/>
    <property type="project" value="UniProtKB-KW"/>
</dbReference>
<dbReference type="SUPFAM" id="SSF56059">
    <property type="entry name" value="Glutathione synthetase ATP-binding domain-like"/>
    <property type="match status" value="1"/>
</dbReference>
<name>A0ABT4TCC1_9ACTN</name>
<organism evidence="4 5">
    <name type="scientific">Nonomuraea ferruginea</name>
    <dbReference type="NCBI Taxonomy" id="46174"/>
    <lineage>
        <taxon>Bacteria</taxon>
        <taxon>Bacillati</taxon>
        <taxon>Actinomycetota</taxon>
        <taxon>Actinomycetes</taxon>
        <taxon>Streptosporangiales</taxon>
        <taxon>Streptosporangiaceae</taxon>
        <taxon>Nonomuraea</taxon>
    </lineage>
</organism>
<keyword evidence="5" id="KW-1185">Reference proteome</keyword>
<dbReference type="Gene3D" id="3.40.50.261">
    <property type="entry name" value="Succinyl-CoA synthetase domains"/>
    <property type="match status" value="2"/>
</dbReference>
<evidence type="ECO:0000313" key="4">
    <source>
        <dbReference type="EMBL" id="MDA0647183.1"/>
    </source>
</evidence>
<evidence type="ECO:0000256" key="1">
    <source>
        <dbReference type="PROSITE-ProRule" id="PRU00409"/>
    </source>
</evidence>
<dbReference type="Pfam" id="PF13549">
    <property type="entry name" value="ATP-grasp_5"/>
    <property type="match status" value="1"/>
</dbReference>
<protein>
    <submittedName>
        <fullName evidence="4">Acetate--CoA ligase family protein</fullName>
    </submittedName>
</protein>
<sequence>MITVTGAEPAVQTLFNPRSVAVIGASSKPGTLSWWPLRLLVQYGFAGGVHPVNPSRSEIEGVPCVASLADVGGPVDLAVIALNAKNTVQAVRDCAAAGVKVAVLPSQGFGETGEDGRAMEREMLAAARESGLRIVGPNTDGVGNLATGALATIQPIFGQGVEPGRVAVITQSGATAASLIMRLKEEGIGTRLYASAGNEIDLGLADYLSVALQDPEVSMVVSFVEAIRRPGDFVKVAELAAELGKPIVLIKVGRTEQAARRAAAHTGALAGADEIYQAVFDSLGIIRVDELSEVVAVAKFYLSRGLPQDDGVAIMSVSGGQAGALADRAARSGVTVPDLGPAATAELEELLAFGTAINPCDLTGEVARDSGLATAAYTAFDADPAISTVVYARKELTGDAGRRASERIAAAAAPKERTPLAIYSMDGELNDEEKAAFAEADIPVFTSAGELFTAVRTLAAYRRGAERARTRKTGPAARTGESGGAGTVPAIRTGESAGAGTGPAARTGESGQAASRALPGGAGPLDEAAAKALLAEYGVAVPAEALATSADDAVAHAERIGYPVVLKVADARVPHKTEIGGVEVGLAGAAAVRAAYEGIDARARAHLGDAPEGVLVQQQITDGVEMIAGIVVDPQFGPFVLLGSGGVLTELLSDAVLRPAPVEPGEVRDMIAELRGRKLLTGFRGAPPADVDALADTVSALSRLGADHADRIAELDLNPVLVRPAGHGAVAVDALIVLGETEESR</sequence>
<gene>
    <name evidence="4" type="ORF">OUY24_41715</name>
</gene>
<reference evidence="4 5" key="1">
    <citation type="submission" date="2022-11" db="EMBL/GenBank/DDBJ databases">
        <title>Nonomuraea corallina sp. nov., a new species of the genus Nonomuraea isolated from sea side sediment in Thai sea.</title>
        <authorList>
            <person name="Ngamcharungchit C."/>
            <person name="Matsumoto A."/>
            <person name="Suriyachadkun C."/>
            <person name="Panbangred W."/>
            <person name="Inahashi Y."/>
            <person name="Intra B."/>
        </authorList>
    </citation>
    <scope>NUCLEOTIDE SEQUENCE [LARGE SCALE GENOMIC DNA]</scope>
    <source>
        <strain evidence="4 5">DSM 43553</strain>
    </source>
</reference>
<accession>A0ABT4TCC1</accession>
<dbReference type="Proteomes" id="UP001212498">
    <property type="component" value="Unassembled WGS sequence"/>
</dbReference>
<dbReference type="Gene3D" id="3.30.1490.20">
    <property type="entry name" value="ATP-grasp fold, A domain"/>
    <property type="match status" value="1"/>
</dbReference>
<dbReference type="Pfam" id="PF13607">
    <property type="entry name" value="Succ_CoA_lig"/>
    <property type="match status" value="1"/>
</dbReference>
<dbReference type="InterPro" id="IPR036291">
    <property type="entry name" value="NAD(P)-bd_dom_sf"/>
</dbReference>
<evidence type="ECO:0000259" key="3">
    <source>
        <dbReference type="PROSITE" id="PS50975"/>
    </source>
</evidence>
<dbReference type="PANTHER" id="PTHR42793:SF4">
    <property type="entry name" value="BLL6376 PROTEIN"/>
    <property type="match status" value="1"/>
</dbReference>